<proteinExistence type="inferred from homology"/>
<organism evidence="8 9">
    <name type="scientific">Trueperella bonasi</name>
    <dbReference type="NCBI Taxonomy" id="312286"/>
    <lineage>
        <taxon>Bacteria</taxon>
        <taxon>Bacillati</taxon>
        <taxon>Actinomycetota</taxon>
        <taxon>Actinomycetes</taxon>
        <taxon>Actinomycetales</taxon>
        <taxon>Actinomycetaceae</taxon>
        <taxon>Trueperella</taxon>
    </lineage>
</organism>
<dbReference type="Pfam" id="PF00950">
    <property type="entry name" value="ABC-3"/>
    <property type="match status" value="1"/>
</dbReference>
<dbReference type="InterPro" id="IPR037294">
    <property type="entry name" value="ABC_BtuC-like"/>
</dbReference>
<feature type="transmembrane region" description="Helical" evidence="7">
    <location>
        <begin position="172"/>
        <end position="189"/>
    </location>
</feature>
<dbReference type="InterPro" id="IPR001626">
    <property type="entry name" value="ABC_TroCD"/>
</dbReference>
<dbReference type="PANTHER" id="PTHR30477">
    <property type="entry name" value="ABC-TRANSPORTER METAL-BINDING PROTEIN"/>
    <property type="match status" value="1"/>
</dbReference>
<evidence type="ECO:0000256" key="2">
    <source>
        <dbReference type="ARBA" id="ARBA00008034"/>
    </source>
</evidence>
<keyword evidence="9" id="KW-1185">Reference proteome</keyword>
<dbReference type="RefSeq" id="WP_307681969.1">
    <property type="nucleotide sequence ID" value="NZ_JAUSQX010000001.1"/>
</dbReference>
<keyword evidence="3 6" id="KW-0812">Transmembrane</keyword>
<evidence type="ECO:0000256" key="5">
    <source>
        <dbReference type="ARBA" id="ARBA00023136"/>
    </source>
</evidence>
<keyword evidence="4 7" id="KW-1133">Transmembrane helix</keyword>
<dbReference type="Gene3D" id="1.10.3470.10">
    <property type="entry name" value="ABC transporter involved in vitamin B12 uptake, BtuC"/>
    <property type="match status" value="1"/>
</dbReference>
<name>A0ABT9NE82_9ACTO</name>
<keyword evidence="5 7" id="KW-0472">Membrane</keyword>
<feature type="transmembrane region" description="Helical" evidence="7">
    <location>
        <begin position="219"/>
        <end position="238"/>
    </location>
</feature>
<dbReference type="EMBL" id="JAUSQX010000001">
    <property type="protein sequence ID" value="MDP9805703.1"/>
    <property type="molecule type" value="Genomic_DNA"/>
</dbReference>
<feature type="transmembrane region" description="Helical" evidence="7">
    <location>
        <begin position="53"/>
        <end position="77"/>
    </location>
</feature>
<evidence type="ECO:0000256" key="4">
    <source>
        <dbReference type="ARBA" id="ARBA00022989"/>
    </source>
</evidence>
<protein>
    <submittedName>
        <fullName evidence="8">Zinc transport system permease protein</fullName>
    </submittedName>
</protein>
<reference evidence="8 9" key="1">
    <citation type="submission" date="2023-07" db="EMBL/GenBank/DDBJ databases">
        <title>Sequencing the genomes of 1000 actinobacteria strains.</title>
        <authorList>
            <person name="Klenk H.-P."/>
        </authorList>
    </citation>
    <scope>NUCLEOTIDE SEQUENCE [LARGE SCALE GENOMIC DNA]</scope>
    <source>
        <strain evidence="8 9">DSM 17163</strain>
    </source>
</reference>
<dbReference type="PANTHER" id="PTHR30477:SF0">
    <property type="entry name" value="METAL TRANSPORT SYSTEM MEMBRANE PROTEIN TM_0125-RELATED"/>
    <property type="match status" value="1"/>
</dbReference>
<dbReference type="Proteomes" id="UP001243212">
    <property type="component" value="Unassembled WGS sequence"/>
</dbReference>
<feature type="transmembrane region" description="Helical" evidence="7">
    <location>
        <begin position="244"/>
        <end position="262"/>
    </location>
</feature>
<accession>A0ABT9NE82</accession>
<gene>
    <name evidence="8" type="ORF">J2S70_000285</name>
</gene>
<sequence length="290" mass="30674">MIALLSEFEFVRRTFLVGLMLAAAIPLIGVIMVNRRTSMMADALSHSSLAGVALGLIAGFNPVVGAIIISVVGAFLIEGIRKKWPQYGDLATAVTLSAGLGLAVILSDLAPSGRTFDSYLFGSITVVTQFDLILTAIVFVLVVFTSIVFYGSYLDIAVDPNLARLSGTRVDILNAIFTALAAVTVALAAKVVGALLVVSLMVLPVATALILCRSYKQAMLTSVGLGIVHMVIGLSVSYTNDIRPGGAIVMSAVVGILLAFIARKIWPTNRTRRPILTRRENAGKLKMPVS</sequence>
<evidence type="ECO:0000313" key="8">
    <source>
        <dbReference type="EMBL" id="MDP9805703.1"/>
    </source>
</evidence>
<evidence type="ECO:0000256" key="1">
    <source>
        <dbReference type="ARBA" id="ARBA00004141"/>
    </source>
</evidence>
<comment type="similarity">
    <text evidence="2 6">Belongs to the ABC-3 integral membrane protein family.</text>
</comment>
<feature type="transmembrane region" description="Helical" evidence="7">
    <location>
        <begin position="130"/>
        <end position="151"/>
    </location>
</feature>
<dbReference type="SUPFAM" id="SSF81345">
    <property type="entry name" value="ABC transporter involved in vitamin B12 uptake, BtuC"/>
    <property type="match status" value="1"/>
</dbReference>
<feature type="transmembrane region" description="Helical" evidence="7">
    <location>
        <begin position="14"/>
        <end position="33"/>
    </location>
</feature>
<evidence type="ECO:0000313" key="9">
    <source>
        <dbReference type="Proteomes" id="UP001243212"/>
    </source>
</evidence>
<evidence type="ECO:0000256" key="7">
    <source>
        <dbReference type="SAM" id="Phobius"/>
    </source>
</evidence>
<comment type="subcellular location">
    <subcellularLocation>
        <location evidence="6">Cell membrane</location>
        <topology evidence="6">Multi-pass membrane protein</topology>
    </subcellularLocation>
    <subcellularLocation>
        <location evidence="1">Membrane</location>
        <topology evidence="1">Multi-pass membrane protein</topology>
    </subcellularLocation>
</comment>
<evidence type="ECO:0000256" key="3">
    <source>
        <dbReference type="ARBA" id="ARBA00022692"/>
    </source>
</evidence>
<feature type="transmembrane region" description="Helical" evidence="7">
    <location>
        <begin position="195"/>
        <end position="212"/>
    </location>
</feature>
<feature type="transmembrane region" description="Helical" evidence="7">
    <location>
        <begin position="89"/>
        <end position="110"/>
    </location>
</feature>
<keyword evidence="6" id="KW-0813">Transport</keyword>
<comment type="caution">
    <text evidence="8">The sequence shown here is derived from an EMBL/GenBank/DDBJ whole genome shotgun (WGS) entry which is preliminary data.</text>
</comment>
<evidence type="ECO:0000256" key="6">
    <source>
        <dbReference type="RuleBase" id="RU003943"/>
    </source>
</evidence>